<dbReference type="AlphaFoldDB" id="A0A933GMV0"/>
<feature type="active site" description="Acyl-thioester intermediate" evidence="2">
    <location>
        <position position="134"/>
    </location>
</feature>
<dbReference type="InterPro" id="IPR011141">
    <property type="entry name" value="Polyketide_synthase_type-III"/>
</dbReference>
<name>A0A933GMV0_UNCTE</name>
<feature type="domain" description="Beta-ketoacyl-[acyl-carrier-protein] synthase III C-terminal" evidence="4">
    <location>
        <begin position="249"/>
        <end position="341"/>
    </location>
</feature>
<reference evidence="5" key="1">
    <citation type="submission" date="2020-07" db="EMBL/GenBank/DDBJ databases">
        <title>Huge and variable diversity of episymbiotic CPR bacteria and DPANN archaea in groundwater ecosystems.</title>
        <authorList>
            <person name="He C.Y."/>
            <person name="Keren R."/>
            <person name="Whittaker M."/>
            <person name="Farag I.F."/>
            <person name="Doudna J."/>
            <person name="Cate J.H.D."/>
            <person name="Banfield J.F."/>
        </authorList>
    </citation>
    <scope>NUCLEOTIDE SEQUENCE</scope>
    <source>
        <strain evidence="5">NC_groundwater_1482_Ag_S-0.65um_47_24</strain>
    </source>
</reference>
<evidence type="ECO:0000259" key="4">
    <source>
        <dbReference type="Pfam" id="PF08541"/>
    </source>
</evidence>
<dbReference type="PANTHER" id="PTHR11877">
    <property type="entry name" value="HYDROXYMETHYLGLUTARYL-COA SYNTHASE"/>
    <property type="match status" value="1"/>
</dbReference>
<dbReference type="PIRSF" id="PIRSF000451">
    <property type="entry name" value="PKS_III"/>
    <property type="match status" value="1"/>
</dbReference>
<evidence type="ECO:0000313" key="5">
    <source>
        <dbReference type="EMBL" id="MBI4596336.1"/>
    </source>
</evidence>
<sequence length="341" mass="37544">MLIPRIFSLATANPPHRFSQSELLKLAGYEDTTRRAFFLNSEVYSRYLCINRETFTPTETVDELHSRYKKGSIETGLEAITKCLQKVAVSPREIDFIATTSCTGYLCPGLDSILVKELGMKSNIQRANLLGMGCSSAISALQQAYNYLVTHPGHIALVLSVEICSASYFMDDNMVTAVANALFGDGAAALLLTTAGAGIEILDFESLIKSEYLGLMGFENISGRLKIVLSKDIRHIGGDMFKEVIENLLHKHTLSKKDISFWVLHSGGRKVIEKAKNKMSLREEDVAPTRNVLRNFGNMSSATVLFVLDEVIRTKNPQPDNLGVMVSLGPGFAAESALLKW</sequence>
<accession>A0A933GMV0</accession>
<proteinExistence type="predicted"/>
<evidence type="ECO:0000256" key="1">
    <source>
        <dbReference type="ARBA" id="ARBA00022679"/>
    </source>
</evidence>
<dbReference type="Pfam" id="PF08392">
    <property type="entry name" value="FAE1_CUT1_RppA"/>
    <property type="match status" value="1"/>
</dbReference>
<dbReference type="Pfam" id="PF08541">
    <property type="entry name" value="ACP_syn_III_C"/>
    <property type="match status" value="1"/>
</dbReference>
<dbReference type="GO" id="GO:0016020">
    <property type="term" value="C:membrane"/>
    <property type="evidence" value="ECO:0007669"/>
    <property type="project" value="InterPro"/>
</dbReference>
<comment type="caution">
    <text evidence="5">The sequence shown here is derived from an EMBL/GenBank/DDBJ whole genome shotgun (WGS) entry which is preliminary data.</text>
</comment>
<dbReference type="GO" id="GO:0016747">
    <property type="term" value="F:acyltransferase activity, transferring groups other than amino-acyl groups"/>
    <property type="evidence" value="ECO:0007669"/>
    <property type="project" value="InterPro"/>
</dbReference>
<organism evidence="5 6">
    <name type="scientific">Tectimicrobiota bacterium</name>
    <dbReference type="NCBI Taxonomy" id="2528274"/>
    <lineage>
        <taxon>Bacteria</taxon>
        <taxon>Pseudomonadati</taxon>
        <taxon>Nitrospinota/Tectimicrobiota group</taxon>
        <taxon>Candidatus Tectimicrobiota</taxon>
    </lineage>
</organism>
<dbReference type="InterPro" id="IPR016039">
    <property type="entry name" value="Thiolase-like"/>
</dbReference>
<dbReference type="InterPro" id="IPR013601">
    <property type="entry name" value="FAE1_typ3_polyketide_synth"/>
</dbReference>
<dbReference type="PANTHER" id="PTHR11877:SF46">
    <property type="entry name" value="TYPE III POLYKETIDE SYNTHASE A"/>
    <property type="match status" value="1"/>
</dbReference>
<dbReference type="GO" id="GO:0030639">
    <property type="term" value="P:polyketide biosynthetic process"/>
    <property type="evidence" value="ECO:0007669"/>
    <property type="project" value="TreeGrafter"/>
</dbReference>
<feature type="domain" description="FAE" evidence="3">
    <location>
        <begin position="73"/>
        <end position="248"/>
    </location>
</feature>
<keyword evidence="1" id="KW-0808">Transferase</keyword>
<evidence type="ECO:0000256" key="2">
    <source>
        <dbReference type="PIRSR" id="PIRSR000451-1"/>
    </source>
</evidence>
<dbReference type="CDD" id="cd00831">
    <property type="entry name" value="CHS_like"/>
    <property type="match status" value="1"/>
</dbReference>
<dbReference type="EMBL" id="JACQWF010000361">
    <property type="protein sequence ID" value="MBI4596336.1"/>
    <property type="molecule type" value="Genomic_DNA"/>
</dbReference>
<dbReference type="GO" id="GO:0006633">
    <property type="term" value="P:fatty acid biosynthetic process"/>
    <property type="evidence" value="ECO:0007669"/>
    <property type="project" value="InterPro"/>
</dbReference>
<gene>
    <name evidence="5" type="ORF">HY730_08180</name>
</gene>
<dbReference type="Proteomes" id="UP000772181">
    <property type="component" value="Unassembled WGS sequence"/>
</dbReference>
<evidence type="ECO:0000313" key="6">
    <source>
        <dbReference type="Proteomes" id="UP000772181"/>
    </source>
</evidence>
<evidence type="ECO:0000259" key="3">
    <source>
        <dbReference type="Pfam" id="PF08392"/>
    </source>
</evidence>
<dbReference type="Gene3D" id="3.40.47.10">
    <property type="match status" value="2"/>
</dbReference>
<protein>
    <submittedName>
        <fullName evidence="5">Type III polyketide synthase</fullName>
    </submittedName>
</protein>
<dbReference type="InterPro" id="IPR013747">
    <property type="entry name" value="ACP_syn_III_C"/>
</dbReference>
<dbReference type="SUPFAM" id="SSF53901">
    <property type="entry name" value="Thiolase-like"/>
    <property type="match status" value="1"/>
</dbReference>